<evidence type="ECO:0000313" key="11">
    <source>
        <dbReference type="EMBL" id="EGC30922.1"/>
    </source>
</evidence>
<feature type="transmembrane region" description="Helical" evidence="10">
    <location>
        <begin position="396"/>
        <end position="415"/>
    </location>
</feature>
<comment type="subcellular location">
    <subcellularLocation>
        <location evidence="1">Lysosome membrane</location>
        <topology evidence="1">Multi-pass membrane protein</topology>
    </subcellularLocation>
</comment>
<feature type="transmembrane region" description="Helical" evidence="10">
    <location>
        <begin position="37"/>
        <end position="59"/>
    </location>
</feature>
<evidence type="ECO:0000256" key="7">
    <source>
        <dbReference type="ARBA" id="ARBA00023136"/>
    </source>
</evidence>
<dbReference type="GO" id="GO:0005774">
    <property type="term" value="C:vacuolar membrane"/>
    <property type="evidence" value="ECO:0000318"/>
    <property type="project" value="GO_Central"/>
</dbReference>
<reference evidence="12" key="1">
    <citation type="journal article" date="2011" name="Genome Biol.">
        <title>Comparative genomics of the social amoebae Dictyostelium discoideum and Dictyostelium purpureum.</title>
        <authorList>
            <consortium name="US DOE Joint Genome Institute (JGI-PGF)"/>
            <person name="Sucgang R."/>
            <person name="Kuo A."/>
            <person name="Tian X."/>
            <person name="Salerno W."/>
            <person name="Parikh A."/>
            <person name="Feasley C.L."/>
            <person name="Dalin E."/>
            <person name="Tu H."/>
            <person name="Huang E."/>
            <person name="Barry K."/>
            <person name="Lindquist E."/>
            <person name="Shapiro H."/>
            <person name="Bruce D."/>
            <person name="Schmutz J."/>
            <person name="Salamov A."/>
            <person name="Fey P."/>
            <person name="Gaudet P."/>
            <person name="Anjard C."/>
            <person name="Babu M.M."/>
            <person name="Basu S."/>
            <person name="Bushmanova Y."/>
            <person name="van der Wel H."/>
            <person name="Katoh-Kurasawa M."/>
            <person name="Dinh C."/>
            <person name="Coutinho P.M."/>
            <person name="Saito T."/>
            <person name="Elias M."/>
            <person name="Schaap P."/>
            <person name="Kay R.R."/>
            <person name="Henrissat B."/>
            <person name="Eichinger L."/>
            <person name="Rivero F."/>
            <person name="Putnam N.H."/>
            <person name="West C.M."/>
            <person name="Loomis W.F."/>
            <person name="Chisholm R.L."/>
            <person name="Shaulsky G."/>
            <person name="Strassmann J.E."/>
            <person name="Queller D.C."/>
            <person name="Kuspa A."/>
            <person name="Grigoriev I.V."/>
        </authorList>
    </citation>
    <scope>NUCLEOTIDE SEQUENCE [LARGE SCALE GENOMIC DNA]</scope>
    <source>
        <strain evidence="12">QSDP1</strain>
    </source>
</reference>
<evidence type="ECO:0000256" key="3">
    <source>
        <dbReference type="ARBA" id="ARBA00022448"/>
    </source>
</evidence>
<evidence type="ECO:0008006" key="13">
    <source>
        <dbReference type="Google" id="ProtNLM"/>
    </source>
</evidence>
<keyword evidence="6 10" id="KW-1133">Transmembrane helix</keyword>
<dbReference type="OMA" id="FWAQFVF"/>
<dbReference type="EMBL" id="GL871290">
    <property type="protein sequence ID" value="EGC30922.1"/>
    <property type="molecule type" value="Genomic_DNA"/>
</dbReference>
<organism evidence="11 12">
    <name type="scientific">Dictyostelium purpureum</name>
    <name type="common">Slime mold</name>
    <dbReference type="NCBI Taxonomy" id="5786"/>
    <lineage>
        <taxon>Eukaryota</taxon>
        <taxon>Amoebozoa</taxon>
        <taxon>Evosea</taxon>
        <taxon>Eumycetozoa</taxon>
        <taxon>Dictyostelia</taxon>
        <taxon>Dictyosteliales</taxon>
        <taxon>Dictyosteliaceae</taxon>
        <taxon>Dictyostelium</taxon>
    </lineage>
</organism>
<evidence type="ECO:0000313" key="12">
    <source>
        <dbReference type="Proteomes" id="UP000001064"/>
    </source>
</evidence>
<dbReference type="GO" id="GO:0005765">
    <property type="term" value="C:lysosomal membrane"/>
    <property type="evidence" value="ECO:0007669"/>
    <property type="project" value="UniProtKB-SubCell"/>
</dbReference>
<evidence type="ECO:0000256" key="6">
    <source>
        <dbReference type="ARBA" id="ARBA00022989"/>
    </source>
</evidence>
<keyword evidence="4" id="KW-0846">Cobalamin</keyword>
<keyword evidence="5 10" id="KW-0812">Transmembrane</keyword>
<dbReference type="InterPro" id="IPR050854">
    <property type="entry name" value="LMBD1_LysCbl_Transport"/>
</dbReference>
<dbReference type="GO" id="GO:0072665">
    <property type="term" value="P:protein localization to vacuole"/>
    <property type="evidence" value="ECO:0000318"/>
    <property type="project" value="GO_Central"/>
</dbReference>
<dbReference type="Pfam" id="PF04791">
    <property type="entry name" value="LMBR1"/>
    <property type="match status" value="1"/>
</dbReference>
<feature type="transmembrane region" description="Helical" evidence="10">
    <location>
        <begin position="289"/>
        <end position="313"/>
    </location>
</feature>
<dbReference type="OrthoDB" id="73273at2759"/>
<feature type="transmembrane region" description="Helical" evidence="10">
    <location>
        <begin position="467"/>
        <end position="492"/>
    </location>
</feature>
<evidence type="ECO:0000256" key="5">
    <source>
        <dbReference type="ARBA" id="ARBA00022692"/>
    </source>
</evidence>
<dbReference type="STRING" id="5786.F0ZYQ9"/>
<evidence type="ECO:0000256" key="4">
    <source>
        <dbReference type="ARBA" id="ARBA00022628"/>
    </source>
</evidence>
<evidence type="ECO:0000256" key="9">
    <source>
        <dbReference type="ARBA" id="ARBA00023285"/>
    </source>
</evidence>
<sequence length="511" mass="57097">MISIDLGWVIFAGCILFVIALNYIVVKYYSDKHESEAITTIIAVIGLTLTLLCVMLIPVDILNVSTMSKNGTLIDAGTIASRTEGVKMLYYILYGSIIGVSLILVPFAYFFYEEYDENIPVCSRVYAGCKYTVFFVLFAVVLLVVGAFVRPGSKSIGNENIDQWIKDEVLNQNAVESSLLFAIACLTILGFAVWITYTAYGLSAFPIGLIKGNRRTDDDKADLNKDLFKTREKSSFYSSKYASGKSLTEKEQSHLSLLKGKERALEKRSDRLDKADRGIKKVLVIFRPFAFIFGFIFILLSFLIVISLVLAIIDKISSSVCGSACGFLSTYPKLKNPFDIVLLDLAPYFPLDYILLGGLILYIYVCALSGITRIGIRFLWINMFEFSYRKTFPQGLLIASVLLMLSNLCLNMQIVQLAPRYVMYGTQQFFNATSAALEPCNISAPQGACVMSQIGSLTSRIQLGTSFFGIIFYYATWVIIGFFLVGLVVSIFKKAPSKAQYNRYDEYEDEI</sequence>
<dbReference type="eggNOG" id="ENOG502QQ2T">
    <property type="taxonomic scope" value="Eukaryota"/>
</dbReference>
<keyword evidence="3" id="KW-0813">Transport</keyword>
<dbReference type="GO" id="GO:0031419">
    <property type="term" value="F:cobalamin binding"/>
    <property type="evidence" value="ECO:0007669"/>
    <property type="project" value="UniProtKB-KW"/>
</dbReference>
<dbReference type="GeneID" id="10508427"/>
<evidence type="ECO:0000256" key="1">
    <source>
        <dbReference type="ARBA" id="ARBA00004155"/>
    </source>
</evidence>
<feature type="transmembrane region" description="Helical" evidence="10">
    <location>
        <begin position="353"/>
        <end position="376"/>
    </location>
</feature>
<dbReference type="AlphaFoldDB" id="F0ZYQ9"/>
<feature type="transmembrane region" description="Helical" evidence="10">
    <location>
        <begin position="131"/>
        <end position="149"/>
    </location>
</feature>
<dbReference type="PANTHER" id="PTHR16130:SF2">
    <property type="entry name" value="LYSOSOMAL COBALAMIN TRANSPORT ESCORT PROTEIN LMBD1"/>
    <property type="match status" value="1"/>
</dbReference>
<feature type="transmembrane region" description="Helical" evidence="10">
    <location>
        <begin position="88"/>
        <end position="111"/>
    </location>
</feature>
<evidence type="ECO:0000256" key="8">
    <source>
        <dbReference type="ARBA" id="ARBA00023228"/>
    </source>
</evidence>
<dbReference type="InterPro" id="IPR006876">
    <property type="entry name" value="LMBR1-like_membr_prot"/>
</dbReference>
<dbReference type="VEuPathDB" id="AmoebaDB:DICPUDRAFT_58029"/>
<keyword evidence="9" id="KW-0170">Cobalt</keyword>
<gene>
    <name evidence="11" type="ORF">DICPUDRAFT_58029</name>
</gene>
<keyword evidence="12" id="KW-1185">Reference proteome</keyword>
<proteinExistence type="inferred from homology"/>
<dbReference type="InParanoid" id="F0ZYQ9"/>
<evidence type="ECO:0000256" key="2">
    <source>
        <dbReference type="ARBA" id="ARBA00009901"/>
    </source>
</evidence>
<evidence type="ECO:0000256" key="10">
    <source>
        <dbReference type="SAM" id="Phobius"/>
    </source>
</evidence>
<protein>
    <recommendedName>
        <fullName evidence="13">LMBR1-like conserved region-containing protein</fullName>
    </recommendedName>
</protein>
<feature type="transmembrane region" description="Helical" evidence="10">
    <location>
        <begin position="179"/>
        <end position="205"/>
    </location>
</feature>
<dbReference type="KEGG" id="dpp:DICPUDRAFT_58029"/>
<dbReference type="Proteomes" id="UP000001064">
    <property type="component" value="Unassembled WGS sequence"/>
</dbReference>
<dbReference type="RefSeq" id="XP_003292551.1">
    <property type="nucleotide sequence ID" value="XM_003292503.1"/>
</dbReference>
<dbReference type="PANTHER" id="PTHR16130">
    <property type="entry name" value="LYSOSOMAL COBALAMIN TRANSPORTER-RELATED"/>
    <property type="match status" value="1"/>
</dbReference>
<keyword evidence="8" id="KW-0458">Lysosome</keyword>
<accession>F0ZYQ9</accession>
<keyword evidence="7 10" id="KW-0472">Membrane</keyword>
<name>F0ZYQ9_DICPU</name>
<feature type="transmembrane region" description="Helical" evidence="10">
    <location>
        <begin position="6"/>
        <end position="25"/>
    </location>
</feature>
<comment type="similarity">
    <text evidence="2">Belongs to the LIMR family. LMBRD1 subfamily.</text>
</comment>
<dbReference type="FunCoup" id="F0ZYQ9">
    <property type="interactions" value="65"/>
</dbReference>